<proteinExistence type="predicted"/>
<keyword evidence="8 15" id="KW-0418">Kinase</keyword>
<evidence type="ECO:0000256" key="8">
    <source>
        <dbReference type="ARBA" id="ARBA00022777"/>
    </source>
</evidence>
<dbReference type="EC" id="2.7.13.3" evidence="3"/>
<protein>
    <recommendedName>
        <fullName evidence="3">histidine kinase</fullName>
        <ecNumber evidence="3">2.7.13.3</ecNumber>
    </recommendedName>
</protein>
<sequence>MIKRWFFSLQNKFMIFSLLIVLIPLIFVSGFSYIQSTRIIEKKVSLSNLKTVQQIGENINFFLSDMSNSALSLWQNKEFMKYFMLSYSQVAGSRNYLLSAQNALNSFAVFHTNIYSIYVKGMNGLEFDSASSTNTITPELQKQMFALRGEGIWIADEIMQYNHTPLKVISYIKVLKNIDKISADLALIKINVDEQEISDIYRDKLLSGSSDYFIIDEHKQIISSLDKSRIGTTLDSKYDDRRLYQQNSGYFKASLDGNPYIETYYNLSRPGWKLVNLVPMNELSSDTKMIRNVTVYAVLGSFILCLLMIILFSYKVLSPLNRVRRSMKALESENFSVVLPVKGNDEIAMISRSFNRMSRRLGELINEVYAGQLKQKEAELKALQAQINPHFLYNTLDTIYWMARMEKAYESSKLVQALSKLFRLSLNSGNEQTTVASEVEHLKSYILIQEKRFEDSIRFEIQAEPEAMACKTVKLVLQPLVENAIHHGIEKKGKHGTVRITISREGEELVYRITDDGAGADEAEITALLQQIKDGNRGFGIKNVNDRIHLICGQEYGLSFQTSPGSGMTVIVRQPFHIGG</sequence>
<evidence type="ECO:0000256" key="5">
    <source>
        <dbReference type="ARBA" id="ARBA00022553"/>
    </source>
</evidence>
<dbReference type="Pfam" id="PF00672">
    <property type="entry name" value="HAMP"/>
    <property type="match status" value="1"/>
</dbReference>
<evidence type="ECO:0000256" key="11">
    <source>
        <dbReference type="ARBA" id="ARBA00023136"/>
    </source>
</evidence>
<feature type="transmembrane region" description="Helical" evidence="12">
    <location>
        <begin position="293"/>
        <end position="317"/>
    </location>
</feature>
<dbReference type="AlphaFoldDB" id="A0A4P6EY50"/>
<evidence type="ECO:0000259" key="13">
    <source>
        <dbReference type="PROSITE" id="PS50109"/>
    </source>
</evidence>
<organism evidence="15 16">
    <name type="scientific">Paenibacillus protaetiae</name>
    <dbReference type="NCBI Taxonomy" id="2509456"/>
    <lineage>
        <taxon>Bacteria</taxon>
        <taxon>Bacillati</taxon>
        <taxon>Bacillota</taxon>
        <taxon>Bacilli</taxon>
        <taxon>Bacillales</taxon>
        <taxon>Paenibacillaceae</taxon>
        <taxon>Paenibacillus</taxon>
    </lineage>
</organism>
<evidence type="ECO:0000256" key="4">
    <source>
        <dbReference type="ARBA" id="ARBA00022475"/>
    </source>
</evidence>
<dbReference type="Gene3D" id="1.10.8.500">
    <property type="entry name" value="HAMP domain in histidine kinase"/>
    <property type="match status" value="1"/>
</dbReference>
<dbReference type="Proteomes" id="UP000293568">
    <property type="component" value="Chromosome"/>
</dbReference>
<keyword evidence="11 12" id="KW-0472">Membrane</keyword>
<dbReference type="CDD" id="cd06225">
    <property type="entry name" value="HAMP"/>
    <property type="match status" value="1"/>
</dbReference>
<dbReference type="Pfam" id="PF02518">
    <property type="entry name" value="HATPase_c"/>
    <property type="match status" value="1"/>
</dbReference>
<dbReference type="PANTHER" id="PTHR34220:SF7">
    <property type="entry name" value="SENSOR HISTIDINE KINASE YPDA"/>
    <property type="match status" value="1"/>
</dbReference>
<keyword evidence="6" id="KW-0808">Transferase</keyword>
<comment type="subcellular location">
    <subcellularLocation>
        <location evidence="2">Cell membrane</location>
        <topology evidence="2">Multi-pass membrane protein</topology>
    </subcellularLocation>
</comment>
<feature type="domain" description="Histidine kinase" evidence="13">
    <location>
        <begin position="476"/>
        <end position="578"/>
    </location>
</feature>
<dbReference type="InterPro" id="IPR050640">
    <property type="entry name" value="Bact_2-comp_sensor_kinase"/>
</dbReference>
<dbReference type="EMBL" id="CP035492">
    <property type="protein sequence ID" value="QAY68012.1"/>
    <property type="molecule type" value="Genomic_DNA"/>
</dbReference>
<dbReference type="InterPro" id="IPR010559">
    <property type="entry name" value="Sig_transdc_His_kin_internal"/>
</dbReference>
<evidence type="ECO:0000256" key="6">
    <source>
        <dbReference type="ARBA" id="ARBA00022679"/>
    </source>
</evidence>
<dbReference type="PROSITE" id="PS50885">
    <property type="entry name" value="HAMP"/>
    <property type="match status" value="1"/>
</dbReference>
<dbReference type="GO" id="GO:0000155">
    <property type="term" value="F:phosphorelay sensor kinase activity"/>
    <property type="evidence" value="ECO:0007669"/>
    <property type="project" value="InterPro"/>
</dbReference>
<accession>A0A4P6EY50</accession>
<gene>
    <name evidence="15" type="ORF">ET464_18175</name>
</gene>
<keyword evidence="7" id="KW-0547">Nucleotide-binding</keyword>
<evidence type="ECO:0000256" key="1">
    <source>
        <dbReference type="ARBA" id="ARBA00000085"/>
    </source>
</evidence>
<dbReference type="InterPro" id="IPR003594">
    <property type="entry name" value="HATPase_dom"/>
</dbReference>
<keyword evidence="5" id="KW-0597">Phosphoprotein</keyword>
<evidence type="ECO:0000259" key="14">
    <source>
        <dbReference type="PROSITE" id="PS50885"/>
    </source>
</evidence>
<dbReference type="InterPro" id="IPR036890">
    <property type="entry name" value="HATPase_C_sf"/>
</dbReference>
<feature type="domain" description="HAMP" evidence="14">
    <location>
        <begin position="314"/>
        <end position="366"/>
    </location>
</feature>
<evidence type="ECO:0000256" key="7">
    <source>
        <dbReference type="ARBA" id="ARBA00022741"/>
    </source>
</evidence>
<dbReference type="PROSITE" id="PS50109">
    <property type="entry name" value="HIS_KIN"/>
    <property type="match status" value="1"/>
</dbReference>
<keyword evidence="9" id="KW-0067">ATP-binding</keyword>
<dbReference type="PANTHER" id="PTHR34220">
    <property type="entry name" value="SENSOR HISTIDINE KINASE YPDA"/>
    <property type="match status" value="1"/>
</dbReference>
<name>A0A4P6EY50_9BACL</name>
<dbReference type="SMART" id="SM00304">
    <property type="entry name" value="HAMP"/>
    <property type="match status" value="1"/>
</dbReference>
<comment type="catalytic activity">
    <reaction evidence="1">
        <text>ATP + protein L-histidine = ADP + protein N-phospho-L-histidine.</text>
        <dbReference type="EC" id="2.7.13.3"/>
    </reaction>
</comment>
<reference evidence="15 16" key="1">
    <citation type="submission" date="2019-01" db="EMBL/GenBank/DDBJ databases">
        <title>Genome sequencing of strain FW100M-2.</title>
        <authorList>
            <person name="Heo J."/>
            <person name="Kim S.-J."/>
            <person name="Kim J.-S."/>
            <person name="Hong S.-B."/>
            <person name="Kwon S.-W."/>
        </authorList>
    </citation>
    <scope>NUCLEOTIDE SEQUENCE [LARGE SCALE GENOMIC DNA]</scope>
    <source>
        <strain evidence="15 16">FW100M-2</strain>
    </source>
</reference>
<evidence type="ECO:0000313" key="15">
    <source>
        <dbReference type="EMBL" id="QAY68012.1"/>
    </source>
</evidence>
<keyword evidence="10" id="KW-0902">Two-component regulatory system</keyword>
<keyword evidence="12" id="KW-0812">Transmembrane</keyword>
<evidence type="ECO:0000256" key="12">
    <source>
        <dbReference type="SAM" id="Phobius"/>
    </source>
</evidence>
<dbReference type="Gene3D" id="3.30.565.10">
    <property type="entry name" value="Histidine kinase-like ATPase, C-terminal domain"/>
    <property type="match status" value="1"/>
</dbReference>
<keyword evidence="4" id="KW-1003">Cell membrane</keyword>
<evidence type="ECO:0000256" key="3">
    <source>
        <dbReference type="ARBA" id="ARBA00012438"/>
    </source>
</evidence>
<evidence type="ECO:0000256" key="9">
    <source>
        <dbReference type="ARBA" id="ARBA00022840"/>
    </source>
</evidence>
<dbReference type="GO" id="GO:0005524">
    <property type="term" value="F:ATP binding"/>
    <property type="evidence" value="ECO:0007669"/>
    <property type="project" value="UniProtKB-KW"/>
</dbReference>
<keyword evidence="16" id="KW-1185">Reference proteome</keyword>
<dbReference type="RefSeq" id="WP_129443374.1">
    <property type="nucleotide sequence ID" value="NZ_CP035492.1"/>
</dbReference>
<evidence type="ECO:0000256" key="10">
    <source>
        <dbReference type="ARBA" id="ARBA00023012"/>
    </source>
</evidence>
<dbReference type="Pfam" id="PF06580">
    <property type="entry name" value="His_kinase"/>
    <property type="match status" value="1"/>
</dbReference>
<dbReference type="SUPFAM" id="SSF158472">
    <property type="entry name" value="HAMP domain-like"/>
    <property type="match status" value="1"/>
</dbReference>
<dbReference type="InterPro" id="IPR003660">
    <property type="entry name" value="HAMP_dom"/>
</dbReference>
<dbReference type="KEGG" id="pprt:ET464_18175"/>
<dbReference type="SUPFAM" id="SSF55874">
    <property type="entry name" value="ATPase domain of HSP90 chaperone/DNA topoisomerase II/histidine kinase"/>
    <property type="match status" value="1"/>
</dbReference>
<dbReference type="GO" id="GO:0005886">
    <property type="term" value="C:plasma membrane"/>
    <property type="evidence" value="ECO:0007669"/>
    <property type="project" value="UniProtKB-SubCell"/>
</dbReference>
<evidence type="ECO:0000313" key="16">
    <source>
        <dbReference type="Proteomes" id="UP000293568"/>
    </source>
</evidence>
<evidence type="ECO:0000256" key="2">
    <source>
        <dbReference type="ARBA" id="ARBA00004651"/>
    </source>
</evidence>
<dbReference type="Gene3D" id="3.30.450.20">
    <property type="entry name" value="PAS domain"/>
    <property type="match status" value="1"/>
</dbReference>
<dbReference type="OrthoDB" id="9776552at2"/>
<keyword evidence="12" id="KW-1133">Transmembrane helix</keyword>
<dbReference type="InterPro" id="IPR005467">
    <property type="entry name" value="His_kinase_dom"/>
</dbReference>